<evidence type="ECO:0000256" key="7">
    <source>
        <dbReference type="SAM" id="Coils"/>
    </source>
</evidence>
<evidence type="ECO:0000313" key="11">
    <source>
        <dbReference type="Proteomes" id="UP001596405"/>
    </source>
</evidence>
<dbReference type="SMART" id="SM00388">
    <property type="entry name" value="HisKA"/>
    <property type="match status" value="1"/>
</dbReference>
<dbReference type="Gene3D" id="3.30.565.10">
    <property type="entry name" value="Histidine kinase-like ATPase, C-terminal domain"/>
    <property type="match status" value="1"/>
</dbReference>
<dbReference type="PROSITE" id="PS50109">
    <property type="entry name" value="HIS_KIN"/>
    <property type="match status" value="1"/>
</dbReference>
<dbReference type="InterPro" id="IPR036097">
    <property type="entry name" value="HisK_dim/P_sf"/>
</dbReference>
<name>A0ABW2DKC6_9BACT</name>
<evidence type="ECO:0000313" key="10">
    <source>
        <dbReference type="EMBL" id="MFC6998332.1"/>
    </source>
</evidence>
<comment type="catalytic activity">
    <reaction evidence="1">
        <text>ATP + protein L-histidine = ADP + protein N-phospho-L-histidine.</text>
        <dbReference type="EC" id="2.7.13.3"/>
    </reaction>
</comment>
<evidence type="ECO:0000256" key="8">
    <source>
        <dbReference type="SAM" id="Phobius"/>
    </source>
</evidence>
<reference evidence="11" key="1">
    <citation type="journal article" date="2019" name="Int. J. Syst. Evol. Microbiol.">
        <title>The Global Catalogue of Microorganisms (GCM) 10K type strain sequencing project: providing services to taxonomists for standard genome sequencing and annotation.</title>
        <authorList>
            <consortium name="The Broad Institute Genomics Platform"/>
            <consortium name="The Broad Institute Genome Sequencing Center for Infectious Disease"/>
            <person name="Wu L."/>
            <person name="Ma J."/>
        </authorList>
    </citation>
    <scope>NUCLEOTIDE SEQUENCE [LARGE SCALE GENOMIC DNA]</scope>
    <source>
        <strain evidence="11">CGMCC 4.7393</strain>
    </source>
</reference>
<dbReference type="InterPro" id="IPR004358">
    <property type="entry name" value="Sig_transdc_His_kin-like_C"/>
</dbReference>
<dbReference type="SMART" id="SM00387">
    <property type="entry name" value="HATPase_c"/>
    <property type="match status" value="1"/>
</dbReference>
<evidence type="ECO:0000256" key="2">
    <source>
        <dbReference type="ARBA" id="ARBA00012438"/>
    </source>
</evidence>
<keyword evidence="8" id="KW-0812">Transmembrane</keyword>
<keyword evidence="4" id="KW-0808">Transferase</keyword>
<evidence type="ECO:0000256" key="3">
    <source>
        <dbReference type="ARBA" id="ARBA00022553"/>
    </source>
</evidence>
<dbReference type="Gene3D" id="1.10.287.130">
    <property type="match status" value="1"/>
</dbReference>
<keyword evidence="7" id="KW-0175">Coiled coil</keyword>
<dbReference type="SUPFAM" id="SSF55874">
    <property type="entry name" value="ATPase domain of HSP90 chaperone/DNA topoisomerase II/histidine kinase"/>
    <property type="match status" value="1"/>
</dbReference>
<dbReference type="EC" id="2.7.13.3" evidence="2"/>
<gene>
    <name evidence="10" type="ORF">ACFQHR_11905</name>
</gene>
<evidence type="ECO:0000259" key="9">
    <source>
        <dbReference type="PROSITE" id="PS50109"/>
    </source>
</evidence>
<feature type="domain" description="Histidine kinase" evidence="9">
    <location>
        <begin position="139"/>
        <end position="360"/>
    </location>
</feature>
<protein>
    <recommendedName>
        <fullName evidence="2">histidine kinase</fullName>
        <ecNumber evidence="2">2.7.13.3</ecNumber>
    </recommendedName>
</protein>
<evidence type="ECO:0000256" key="1">
    <source>
        <dbReference type="ARBA" id="ARBA00000085"/>
    </source>
</evidence>
<keyword evidence="5 10" id="KW-0418">Kinase</keyword>
<dbReference type="RefSeq" id="WP_066617832.1">
    <property type="nucleotide sequence ID" value="NZ_JBHSYQ010000005.1"/>
</dbReference>
<feature type="transmembrane region" description="Helical" evidence="8">
    <location>
        <begin position="50"/>
        <end position="68"/>
    </location>
</feature>
<proteinExistence type="predicted"/>
<dbReference type="PANTHER" id="PTHR45453:SF1">
    <property type="entry name" value="PHOSPHATE REGULON SENSOR PROTEIN PHOR"/>
    <property type="match status" value="1"/>
</dbReference>
<keyword evidence="3" id="KW-0597">Phosphoprotein</keyword>
<sequence length="361" mass="40745">MATNLTPTKPTRKGLKLSSRSIAILISILVAIILAATLAVYPHLTFRAKVLTLGLSFSLCFLLVYFSYEALIFKEINNIYAGLEKFKRKEFKRMSNKFLFRPDPLQRIKDEIYQLAERNQREIEELKQLQAMRREFLADVSHELKTPIFAAQGFIHTLLDGAVDDERVRDKFLQKAAKSLDGLDMLVQDLITISQLEKGVVQMKKAPFELFELGKEVTEQLEGKAATRSIAIHLMNAPTEKFMVEADRGRIKQVLINLIDNAIKYGLEGGNIWLSFQEGKKKTLVVVKDDGPGIPEEHINRIFERFYRIDKSRTRDSAGGGSGLGLAISKHIVEAHSSVIAVTSEVDKGTTLRFKLPRVKA</sequence>
<dbReference type="PRINTS" id="PR00344">
    <property type="entry name" value="BCTRLSENSOR"/>
</dbReference>
<dbReference type="InterPro" id="IPR003594">
    <property type="entry name" value="HATPase_dom"/>
</dbReference>
<accession>A0ABW2DKC6</accession>
<dbReference type="Proteomes" id="UP001596405">
    <property type="component" value="Unassembled WGS sequence"/>
</dbReference>
<feature type="transmembrane region" description="Helical" evidence="8">
    <location>
        <begin position="21"/>
        <end position="44"/>
    </location>
</feature>
<evidence type="ECO:0000256" key="6">
    <source>
        <dbReference type="ARBA" id="ARBA00023012"/>
    </source>
</evidence>
<dbReference type="InterPro" id="IPR036890">
    <property type="entry name" value="HATPase_C_sf"/>
</dbReference>
<keyword evidence="11" id="KW-1185">Reference proteome</keyword>
<dbReference type="CDD" id="cd00082">
    <property type="entry name" value="HisKA"/>
    <property type="match status" value="1"/>
</dbReference>
<dbReference type="Pfam" id="PF00512">
    <property type="entry name" value="HisKA"/>
    <property type="match status" value="1"/>
</dbReference>
<dbReference type="GO" id="GO:0016301">
    <property type="term" value="F:kinase activity"/>
    <property type="evidence" value="ECO:0007669"/>
    <property type="project" value="UniProtKB-KW"/>
</dbReference>
<dbReference type="InterPro" id="IPR003661">
    <property type="entry name" value="HisK_dim/P_dom"/>
</dbReference>
<dbReference type="Pfam" id="PF02518">
    <property type="entry name" value="HATPase_c"/>
    <property type="match status" value="1"/>
</dbReference>
<evidence type="ECO:0000256" key="5">
    <source>
        <dbReference type="ARBA" id="ARBA00022777"/>
    </source>
</evidence>
<organism evidence="10 11">
    <name type="scientific">Rufibacter roseus</name>
    <dbReference type="NCBI Taxonomy" id="1567108"/>
    <lineage>
        <taxon>Bacteria</taxon>
        <taxon>Pseudomonadati</taxon>
        <taxon>Bacteroidota</taxon>
        <taxon>Cytophagia</taxon>
        <taxon>Cytophagales</taxon>
        <taxon>Hymenobacteraceae</taxon>
        <taxon>Rufibacter</taxon>
    </lineage>
</organism>
<keyword evidence="6" id="KW-0902">Two-component regulatory system</keyword>
<keyword evidence="8" id="KW-0472">Membrane</keyword>
<dbReference type="EMBL" id="JBHSYQ010000005">
    <property type="protein sequence ID" value="MFC6998332.1"/>
    <property type="molecule type" value="Genomic_DNA"/>
</dbReference>
<comment type="caution">
    <text evidence="10">The sequence shown here is derived from an EMBL/GenBank/DDBJ whole genome shotgun (WGS) entry which is preliminary data.</text>
</comment>
<dbReference type="InterPro" id="IPR005467">
    <property type="entry name" value="His_kinase_dom"/>
</dbReference>
<evidence type="ECO:0000256" key="4">
    <source>
        <dbReference type="ARBA" id="ARBA00022679"/>
    </source>
</evidence>
<dbReference type="CDD" id="cd00075">
    <property type="entry name" value="HATPase"/>
    <property type="match status" value="1"/>
</dbReference>
<dbReference type="InterPro" id="IPR050351">
    <property type="entry name" value="BphY/WalK/GraS-like"/>
</dbReference>
<dbReference type="PANTHER" id="PTHR45453">
    <property type="entry name" value="PHOSPHATE REGULON SENSOR PROTEIN PHOR"/>
    <property type="match status" value="1"/>
</dbReference>
<feature type="coiled-coil region" evidence="7">
    <location>
        <begin position="105"/>
        <end position="139"/>
    </location>
</feature>
<keyword evidence="8" id="KW-1133">Transmembrane helix</keyword>
<dbReference type="SUPFAM" id="SSF47384">
    <property type="entry name" value="Homodimeric domain of signal transducing histidine kinase"/>
    <property type="match status" value="1"/>
</dbReference>